<dbReference type="Pfam" id="PF06283">
    <property type="entry name" value="ThuA"/>
    <property type="match status" value="1"/>
</dbReference>
<proteinExistence type="predicted"/>
<protein>
    <recommendedName>
        <fullName evidence="1">ThuA-like domain-containing protein</fullName>
    </recommendedName>
</protein>
<dbReference type="InterPro" id="IPR029062">
    <property type="entry name" value="Class_I_gatase-like"/>
</dbReference>
<dbReference type="PANTHER" id="PTHR40469:SF2">
    <property type="entry name" value="GALACTOSE-BINDING DOMAIN-LIKE SUPERFAMILY PROTEIN"/>
    <property type="match status" value="1"/>
</dbReference>
<accession>V4IUU6</accession>
<reference evidence="2 3" key="1">
    <citation type="journal article" date="2013" name="Genome Announc.">
        <title>Draft Genome Sequence of 'Candidatus Halobonum tyrrellensis' Strain G22, Isolated from the Hypersaline Waters of Lake Tyrrell, Australia.</title>
        <authorList>
            <person name="Ugalde J.A."/>
            <person name="Narasingarao P."/>
            <person name="Kuo S."/>
            <person name="Podell S."/>
            <person name="Allen E.E."/>
        </authorList>
    </citation>
    <scope>NUCLEOTIDE SEQUENCE [LARGE SCALE GENOMIC DNA]</scope>
    <source>
        <strain evidence="2 3">G22</strain>
    </source>
</reference>
<name>V4IUU6_9EURY</name>
<sequence>MLGETRFPFHDLDDLGPALEAALGDAADATLTTDKDALTDLSGYDLVIDYTTDSTLTDDQREGLLGFVADGGGYLGVHSASDLTSLADGDGGLDHRDDPFPELRDLVGGHFTGHPEQSTFGVDVVDDHPVTEGVDDFEVYDEPYEVDVDDDVRVLARMDHPDLPDHPVVWVKPYGDGRVCYASLGHTEDAFETDSYRRLLRNAVGWVAGA</sequence>
<dbReference type="SUPFAM" id="SSF52317">
    <property type="entry name" value="Class I glutamine amidotransferase-like"/>
    <property type="match status" value="1"/>
</dbReference>
<dbReference type="EMBL" id="ASGZ01000064">
    <property type="protein sequence ID" value="ESP86972.1"/>
    <property type="molecule type" value="Genomic_DNA"/>
</dbReference>
<evidence type="ECO:0000313" key="3">
    <source>
        <dbReference type="Proteomes" id="UP000017840"/>
    </source>
</evidence>
<evidence type="ECO:0000313" key="2">
    <source>
        <dbReference type="EMBL" id="ESP86972.1"/>
    </source>
</evidence>
<keyword evidence="3" id="KW-1185">Reference proteome</keyword>
<organism evidence="2 3">
    <name type="scientific">Candidatus Halobonum tyrrellensis G22</name>
    <dbReference type="NCBI Taxonomy" id="1324957"/>
    <lineage>
        <taxon>Archaea</taxon>
        <taxon>Methanobacteriati</taxon>
        <taxon>Methanobacteriota</taxon>
        <taxon>Stenosarchaea group</taxon>
        <taxon>Halobacteria</taxon>
        <taxon>Halobacteriales</taxon>
        <taxon>Haloferacaceae</taxon>
        <taxon>Candidatus Halobonum</taxon>
    </lineage>
</organism>
<gene>
    <name evidence="2" type="ORF">K933_15672</name>
</gene>
<dbReference type="Gene3D" id="3.40.50.880">
    <property type="match status" value="1"/>
</dbReference>
<evidence type="ECO:0000259" key="1">
    <source>
        <dbReference type="Pfam" id="PF06283"/>
    </source>
</evidence>
<dbReference type="PANTHER" id="PTHR40469">
    <property type="entry name" value="SECRETED GLYCOSYL HYDROLASE"/>
    <property type="match status" value="1"/>
</dbReference>
<comment type="caution">
    <text evidence="2">The sequence shown here is derived from an EMBL/GenBank/DDBJ whole genome shotgun (WGS) entry which is preliminary data.</text>
</comment>
<dbReference type="AlphaFoldDB" id="V4IUU6"/>
<dbReference type="eggNOG" id="arCOG10292">
    <property type="taxonomic scope" value="Archaea"/>
</dbReference>
<dbReference type="STRING" id="1324957.K933_15672"/>
<dbReference type="Proteomes" id="UP000017840">
    <property type="component" value="Unassembled WGS sequence"/>
</dbReference>
<feature type="domain" description="ThuA-like" evidence="1">
    <location>
        <begin position="27"/>
        <end position="207"/>
    </location>
</feature>
<dbReference type="InterPro" id="IPR029010">
    <property type="entry name" value="ThuA-like"/>
</dbReference>